<feature type="domain" description="LysM" evidence="1">
    <location>
        <begin position="29"/>
        <end position="75"/>
    </location>
</feature>
<evidence type="ECO:0000313" key="2">
    <source>
        <dbReference type="EMBL" id="MBO1362740.1"/>
    </source>
</evidence>
<evidence type="ECO:0000259" key="1">
    <source>
        <dbReference type="PROSITE" id="PS51782"/>
    </source>
</evidence>
<reference evidence="2 3" key="1">
    <citation type="submission" date="2021-01" db="EMBL/GenBank/DDBJ databases">
        <title>Prevotella A2931 sp. nov.</title>
        <authorList>
            <person name="Buhl M."/>
            <person name="Oberhettinger P."/>
        </authorList>
    </citation>
    <scope>NUCLEOTIDE SEQUENCE [LARGE SCALE GENOMIC DNA]</scope>
    <source>
        <strain evidence="2 3">A2931</strain>
    </source>
</reference>
<organism evidence="2 3">
    <name type="scientific">Prevotella illustrans</name>
    <dbReference type="NCBI Taxonomy" id="2800387"/>
    <lineage>
        <taxon>Bacteria</taxon>
        <taxon>Pseudomonadati</taxon>
        <taxon>Bacteroidota</taxon>
        <taxon>Bacteroidia</taxon>
        <taxon>Bacteroidales</taxon>
        <taxon>Prevotellaceae</taxon>
        <taxon>Prevotella</taxon>
    </lineage>
</organism>
<dbReference type="EMBL" id="JAERMS010000005">
    <property type="protein sequence ID" value="MBO1362740.1"/>
    <property type="molecule type" value="Genomic_DNA"/>
</dbReference>
<dbReference type="SUPFAM" id="SSF54106">
    <property type="entry name" value="LysM domain"/>
    <property type="match status" value="1"/>
</dbReference>
<gene>
    <name evidence="2" type="ORF">JHU38_02930</name>
</gene>
<dbReference type="Gene3D" id="3.10.350.10">
    <property type="entry name" value="LysM domain"/>
    <property type="match status" value="1"/>
</dbReference>
<dbReference type="InterPro" id="IPR036779">
    <property type="entry name" value="LysM_dom_sf"/>
</dbReference>
<dbReference type="CDD" id="cd00118">
    <property type="entry name" value="LysM"/>
    <property type="match status" value="1"/>
</dbReference>
<dbReference type="SUPFAM" id="SSF53822">
    <property type="entry name" value="Periplasmic binding protein-like I"/>
    <property type="match status" value="1"/>
</dbReference>
<keyword evidence="3" id="KW-1185">Reference proteome</keyword>
<dbReference type="PROSITE" id="PS51782">
    <property type="entry name" value="LYSM"/>
    <property type="match status" value="1"/>
</dbReference>
<comment type="caution">
    <text evidence="2">The sequence shown here is derived from an EMBL/GenBank/DDBJ whole genome shotgun (WGS) entry which is preliminary data.</text>
</comment>
<name>A0ABS3M3N7_9BACT</name>
<dbReference type="InterPro" id="IPR028082">
    <property type="entry name" value="Peripla_BP_I"/>
</dbReference>
<dbReference type="Proteomes" id="UP000664265">
    <property type="component" value="Unassembled WGS sequence"/>
</dbReference>
<evidence type="ECO:0000313" key="3">
    <source>
        <dbReference type="Proteomes" id="UP000664265"/>
    </source>
</evidence>
<dbReference type="SMART" id="SM00257">
    <property type="entry name" value="LysM"/>
    <property type="match status" value="1"/>
</dbReference>
<accession>A0ABS3M3N7</accession>
<proteinExistence type="predicted"/>
<sequence length="459" mass="52557">MSQIKRYFVFALFLISSFTLLAQSLAIREQYKVKRKDTIYGIAKKFDVSISLLMEANPQMKQEGYELHHGDYILIPRADTAASQSKGEKTLEQKKAVSVSGPAVVTTKANTIKVGIMLPLHNVDGDGKRMIEYYRGLLIACDSLKTKGISTELYAWNAAIDMDINSILKDPQVRNCDIIFGPLYSKHVTALAQFCKSNHIKLVIPFSISGNDVDHFREIYQIYQSPKQLVDKSIEVFVSRFKEAHPVFIDCNDTTSNKASFTFGLRKQLEKLGIAYSITNLKSSEENFAKAFQANKRNVVILNTGRSPQLTVAINKLEGLLAMRSGLLISLYGYTEWLMYTKYNIENFHKFDTYIPSTFYYNPLSKATANFERNYRRWFQADMQYALPRFALMGYDQASFFLQGIRSYGKDFVGSKAQNRYRSLQAPFHFSRVGTGGYQNDSFLLVHYRYDDKLDLMEF</sequence>
<dbReference type="InterPro" id="IPR018392">
    <property type="entry name" value="LysM"/>
</dbReference>
<dbReference type="Pfam" id="PF01476">
    <property type="entry name" value="LysM"/>
    <property type="match status" value="1"/>
</dbReference>
<protein>
    <submittedName>
        <fullName evidence="2">LysM peptidoglycan-binding domain-containing protein</fullName>
    </submittedName>
</protein>